<dbReference type="EMBL" id="BPLQ01012712">
    <property type="protein sequence ID" value="GIY67243.1"/>
    <property type="molecule type" value="Genomic_DNA"/>
</dbReference>
<gene>
    <name evidence="2" type="ORF">CDAR_119091</name>
</gene>
<keyword evidence="3" id="KW-1185">Reference proteome</keyword>
<proteinExistence type="predicted"/>
<evidence type="ECO:0000256" key="1">
    <source>
        <dbReference type="SAM" id="MobiDB-lite"/>
    </source>
</evidence>
<accession>A0AAV4VB29</accession>
<evidence type="ECO:0000313" key="2">
    <source>
        <dbReference type="EMBL" id="GIY67243.1"/>
    </source>
</evidence>
<evidence type="ECO:0000313" key="3">
    <source>
        <dbReference type="Proteomes" id="UP001054837"/>
    </source>
</evidence>
<reference evidence="2 3" key="1">
    <citation type="submission" date="2021-06" db="EMBL/GenBank/DDBJ databases">
        <title>Caerostris darwini draft genome.</title>
        <authorList>
            <person name="Kono N."/>
            <person name="Arakawa K."/>
        </authorList>
    </citation>
    <scope>NUCLEOTIDE SEQUENCE [LARGE SCALE GENOMIC DNA]</scope>
</reference>
<name>A0AAV4VB29_9ARAC</name>
<feature type="region of interest" description="Disordered" evidence="1">
    <location>
        <begin position="1"/>
        <end position="21"/>
    </location>
</feature>
<dbReference type="Proteomes" id="UP001054837">
    <property type="component" value="Unassembled WGS sequence"/>
</dbReference>
<feature type="compositionally biased region" description="Basic and acidic residues" evidence="1">
    <location>
        <begin position="11"/>
        <end position="21"/>
    </location>
</feature>
<sequence length="92" mass="10533">MRPRAANKSSANEDLHGKGEARKAFTKTLPRGYSIHGGCHLQITTGCFMVGRLQNLFWHCFKFPRQSVIRMEPMHYQNIITKLSCNLDPTLE</sequence>
<dbReference type="AlphaFoldDB" id="A0AAV4VB29"/>
<comment type="caution">
    <text evidence="2">The sequence shown here is derived from an EMBL/GenBank/DDBJ whole genome shotgun (WGS) entry which is preliminary data.</text>
</comment>
<organism evidence="2 3">
    <name type="scientific">Caerostris darwini</name>
    <dbReference type="NCBI Taxonomy" id="1538125"/>
    <lineage>
        <taxon>Eukaryota</taxon>
        <taxon>Metazoa</taxon>
        <taxon>Ecdysozoa</taxon>
        <taxon>Arthropoda</taxon>
        <taxon>Chelicerata</taxon>
        <taxon>Arachnida</taxon>
        <taxon>Araneae</taxon>
        <taxon>Araneomorphae</taxon>
        <taxon>Entelegynae</taxon>
        <taxon>Araneoidea</taxon>
        <taxon>Araneidae</taxon>
        <taxon>Caerostris</taxon>
    </lineage>
</organism>
<protein>
    <submittedName>
        <fullName evidence="2">Uncharacterized protein</fullName>
    </submittedName>
</protein>